<evidence type="ECO:0000259" key="2">
    <source>
        <dbReference type="SMART" id="SM00233"/>
    </source>
</evidence>
<evidence type="ECO:0000256" key="1">
    <source>
        <dbReference type="SAM" id="MobiDB-lite"/>
    </source>
</evidence>
<dbReference type="GO" id="GO:0043332">
    <property type="term" value="C:mating projection tip"/>
    <property type="evidence" value="ECO:0007669"/>
    <property type="project" value="TreeGrafter"/>
</dbReference>
<dbReference type="PANTHER" id="PTHR47339">
    <property type="entry name" value="CELL DIVISION CONTROL PROTEIN 24"/>
    <property type="match status" value="1"/>
</dbReference>
<dbReference type="EMBL" id="AFRT01000662">
    <property type="protein sequence ID" value="ELU42993.1"/>
    <property type="molecule type" value="Genomic_DNA"/>
</dbReference>
<dbReference type="AlphaFoldDB" id="L8X1U6"/>
<keyword evidence="4" id="KW-1185">Reference proteome</keyword>
<dbReference type="OrthoDB" id="3264277at2759"/>
<feature type="compositionally biased region" description="Low complexity" evidence="1">
    <location>
        <begin position="377"/>
        <end position="390"/>
    </location>
</feature>
<dbReference type="SMART" id="SM00233">
    <property type="entry name" value="PH"/>
    <property type="match status" value="1"/>
</dbReference>
<dbReference type="InterPro" id="IPR001849">
    <property type="entry name" value="PH_domain"/>
</dbReference>
<dbReference type="GO" id="GO:0005634">
    <property type="term" value="C:nucleus"/>
    <property type="evidence" value="ECO:0007669"/>
    <property type="project" value="TreeGrafter"/>
</dbReference>
<proteinExistence type="predicted"/>
<sequence length="390" mass="43213">MIWQNLAHVVNPKTELPMFLIKPVQKICNDGRMVLHQMMATLCLDSDGDSDGFVCKLSRSDGDTPCLHLPLTSGARRTVSGGPGGRVGWRVPEVWASGGRDEISLDACFHFGAPVCGPWLHRNEAGGGASGLISWVDPRGTAARELLFISHGLGMDLIKRASKETYPHYDELQQGYQVAKRIADQANETIRKVDNRNTVKALEARVDDWKGHQLHNFGELLLEDIFIVTKAEVDREYHVFLFEKIILCCKEVVAMDPRKAGTIGKVSKSGSLLKKQQSLGPGGMPSPALGAGAKRKTPLLLKGRIFLNNVTKTVAGKPSHALQVWWRGDDDLEFFTLRCRSEEQLTKWETNINQLIKENANRRASDRAARQQHDRALSTSSALSSMAIRL</sequence>
<dbReference type="PANTHER" id="PTHR47339:SF1">
    <property type="entry name" value="CELL DIVISION CONTROL PROTEIN 24"/>
    <property type="match status" value="1"/>
</dbReference>
<name>L8X1U6_THACA</name>
<dbReference type="GO" id="GO:0031106">
    <property type="term" value="P:septin ring organization"/>
    <property type="evidence" value="ECO:0007669"/>
    <property type="project" value="TreeGrafter"/>
</dbReference>
<dbReference type="STRING" id="983506.L8X1U6"/>
<dbReference type="GO" id="GO:0005085">
    <property type="term" value="F:guanyl-nucleotide exchange factor activity"/>
    <property type="evidence" value="ECO:0007669"/>
    <property type="project" value="InterPro"/>
</dbReference>
<dbReference type="HOGENOM" id="CLU_708189_0_0_1"/>
<dbReference type="GO" id="GO:0005737">
    <property type="term" value="C:cytoplasm"/>
    <property type="evidence" value="ECO:0007669"/>
    <property type="project" value="TreeGrafter"/>
</dbReference>
<feature type="region of interest" description="Disordered" evidence="1">
    <location>
        <begin position="360"/>
        <end position="390"/>
    </location>
</feature>
<protein>
    <submittedName>
        <fullName evidence="3">Rho guanine nucleotide exchange factor scd1</fullName>
    </submittedName>
</protein>
<reference evidence="3 4" key="1">
    <citation type="journal article" date="2013" name="Nat. Commun.">
        <title>The evolution and pathogenic mechanisms of the rice sheath blight pathogen.</title>
        <authorList>
            <person name="Zheng A."/>
            <person name="Lin R."/>
            <person name="Xu L."/>
            <person name="Qin P."/>
            <person name="Tang C."/>
            <person name="Ai P."/>
            <person name="Zhang D."/>
            <person name="Liu Y."/>
            <person name="Sun Z."/>
            <person name="Feng H."/>
            <person name="Wang Y."/>
            <person name="Chen Y."/>
            <person name="Liang X."/>
            <person name="Fu R."/>
            <person name="Li Q."/>
            <person name="Zhang J."/>
            <person name="Yu X."/>
            <person name="Xie Z."/>
            <person name="Ding L."/>
            <person name="Guan P."/>
            <person name="Tang J."/>
            <person name="Liang Y."/>
            <person name="Wang S."/>
            <person name="Deng Q."/>
            <person name="Li S."/>
            <person name="Zhu J."/>
            <person name="Wang L."/>
            <person name="Liu H."/>
            <person name="Li P."/>
        </authorList>
    </citation>
    <scope>NUCLEOTIDE SEQUENCE [LARGE SCALE GENOMIC DNA]</scope>
    <source>
        <strain evidence="4">AG-1 IA</strain>
    </source>
</reference>
<gene>
    <name evidence="3" type="ORF">AG1IA_02976</name>
</gene>
<feature type="compositionally biased region" description="Basic and acidic residues" evidence="1">
    <location>
        <begin position="360"/>
        <end position="376"/>
    </location>
</feature>
<feature type="domain" description="PH" evidence="2">
    <location>
        <begin position="220"/>
        <end position="359"/>
    </location>
</feature>
<dbReference type="InterPro" id="IPR011993">
    <property type="entry name" value="PH-like_dom_sf"/>
</dbReference>
<accession>L8X1U6</accession>
<dbReference type="InterPro" id="IPR053026">
    <property type="entry name" value="CDC42_GEF"/>
</dbReference>
<dbReference type="GO" id="GO:0030010">
    <property type="term" value="P:establishment of cell polarity"/>
    <property type="evidence" value="ECO:0007669"/>
    <property type="project" value="TreeGrafter"/>
</dbReference>
<dbReference type="Gene3D" id="2.30.29.30">
    <property type="entry name" value="Pleckstrin-homology domain (PH domain)/Phosphotyrosine-binding domain (PTB)"/>
    <property type="match status" value="1"/>
</dbReference>
<dbReference type="Proteomes" id="UP000011668">
    <property type="component" value="Unassembled WGS sequence"/>
</dbReference>
<comment type="caution">
    <text evidence="3">The sequence shown here is derived from an EMBL/GenBank/DDBJ whole genome shotgun (WGS) entry which is preliminary data.</text>
</comment>
<dbReference type="SUPFAM" id="SSF50729">
    <property type="entry name" value="PH domain-like"/>
    <property type="match status" value="1"/>
</dbReference>
<evidence type="ECO:0000313" key="4">
    <source>
        <dbReference type="Proteomes" id="UP000011668"/>
    </source>
</evidence>
<dbReference type="CDD" id="cd13246">
    <property type="entry name" value="PH_Scd1"/>
    <property type="match status" value="1"/>
</dbReference>
<evidence type="ECO:0000313" key="3">
    <source>
        <dbReference type="EMBL" id="ELU42993.1"/>
    </source>
</evidence>
<dbReference type="InterPro" id="IPR033511">
    <property type="entry name" value="Cdc24/Scd1_PH_dom"/>
</dbReference>
<dbReference type="GO" id="GO:0000935">
    <property type="term" value="C:division septum"/>
    <property type="evidence" value="ECO:0007669"/>
    <property type="project" value="TreeGrafter"/>
</dbReference>
<organism evidence="3 4">
    <name type="scientific">Thanatephorus cucumeris (strain AG1-IA)</name>
    <name type="common">Rice sheath blight fungus</name>
    <name type="synonym">Rhizoctonia solani</name>
    <dbReference type="NCBI Taxonomy" id="983506"/>
    <lineage>
        <taxon>Eukaryota</taxon>
        <taxon>Fungi</taxon>
        <taxon>Dikarya</taxon>
        <taxon>Basidiomycota</taxon>
        <taxon>Agaricomycotina</taxon>
        <taxon>Agaricomycetes</taxon>
        <taxon>Cantharellales</taxon>
        <taxon>Ceratobasidiaceae</taxon>
        <taxon>Rhizoctonia</taxon>
        <taxon>Rhizoctonia solani AG-1</taxon>
    </lineage>
</organism>
<dbReference type="Pfam" id="PF15411">
    <property type="entry name" value="PH_10"/>
    <property type="match status" value="1"/>
</dbReference>